<sequence length="258" mass="28169">MNGLPIDLALAWESLPALFDGLKVTAILTALPLLLGLALAFPICFARMSDRRWLALLAEAFVTFFRGAPLLILLYLVYYGLGQIEALREGPFWILFGSPFGCAIVALSLNHAAYMVEVLRGGLLAVPHGIVEASEALGITRRNIFIWVKMPLAIRYGLKAYQNEVVSFIKGTAIVSVVTITDLTAVANSIFEQTYDPFTPILCAAAFYWAFVNIIRLGFGLWGRWLNRHNAEDVAADAGVPGRGAALRRTSDLGQVTP</sequence>
<evidence type="ECO:0000259" key="10">
    <source>
        <dbReference type="PROSITE" id="PS50928"/>
    </source>
</evidence>
<reference evidence="11" key="1">
    <citation type="journal article" date="2014" name="Int. J. Syst. Evol. Microbiol.">
        <title>Complete genome sequence of Corynebacterium casei LMG S-19264T (=DSM 44701T), isolated from a smear-ripened cheese.</title>
        <authorList>
            <consortium name="US DOE Joint Genome Institute (JGI-PGF)"/>
            <person name="Walter F."/>
            <person name="Albersmeier A."/>
            <person name="Kalinowski J."/>
            <person name="Ruckert C."/>
        </authorList>
    </citation>
    <scope>NUCLEOTIDE SEQUENCE</scope>
    <source>
        <strain evidence="11">VKM B-2789</strain>
    </source>
</reference>
<keyword evidence="12" id="KW-1185">Reference proteome</keyword>
<dbReference type="CDD" id="cd06261">
    <property type="entry name" value="TM_PBP2"/>
    <property type="match status" value="1"/>
</dbReference>
<dbReference type="SUPFAM" id="SSF161098">
    <property type="entry name" value="MetI-like"/>
    <property type="match status" value="1"/>
</dbReference>
<reference evidence="11" key="2">
    <citation type="submission" date="2023-01" db="EMBL/GenBank/DDBJ databases">
        <authorList>
            <person name="Sun Q."/>
            <person name="Evtushenko L."/>
        </authorList>
    </citation>
    <scope>NUCLEOTIDE SEQUENCE</scope>
    <source>
        <strain evidence="11">VKM B-2789</strain>
    </source>
</reference>
<dbReference type="InterPro" id="IPR010065">
    <property type="entry name" value="AA_ABC_transptr_permease_3TM"/>
</dbReference>
<dbReference type="EMBL" id="BSFM01000017">
    <property type="protein sequence ID" value="GLK86122.1"/>
    <property type="molecule type" value="Genomic_DNA"/>
</dbReference>
<feature type="transmembrane region" description="Helical" evidence="9">
    <location>
        <begin position="90"/>
        <end position="110"/>
    </location>
</feature>
<comment type="caution">
    <text evidence="11">The sequence shown here is derived from an EMBL/GenBank/DDBJ whole genome shotgun (WGS) entry which is preliminary data.</text>
</comment>
<evidence type="ECO:0000256" key="9">
    <source>
        <dbReference type="RuleBase" id="RU363032"/>
    </source>
</evidence>
<name>A0A9W6JZH0_9HYPH</name>
<evidence type="ECO:0000313" key="12">
    <source>
        <dbReference type="Proteomes" id="UP001143330"/>
    </source>
</evidence>
<evidence type="ECO:0000256" key="2">
    <source>
        <dbReference type="ARBA" id="ARBA00010072"/>
    </source>
</evidence>
<dbReference type="GO" id="GO:0022857">
    <property type="term" value="F:transmembrane transporter activity"/>
    <property type="evidence" value="ECO:0007669"/>
    <property type="project" value="InterPro"/>
</dbReference>
<dbReference type="PROSITE" id="PS50928">
    <property type="entry name" value="ABC_TM1"/>
    <property type="match status" value="1"/>
</dbReference>
<feature type="domain" description="ABC transmembrane type-1" evidence="10">
    <location>
        <begin position="18"/>
        <end position="220"/>
    </location>
</feature>
<keyword evidence="7 9" id="KW-1133">Transmembrane helix</keyword>
<dbReference type="PANTHER" id="PTHR30614:SF10">
    <property type="entry name" value="ARGININE ABC TRANSPORTER PERMEASE PROTEIN ARTM"/>
    <property type="match status" value="1"/>
</dbReference>
<dbReference type="InterPro" id="IPR035906">
    <property type="entry name" value="MetI-like_sf"/>
</dbReference>
<feature type="transmembrane region" description="Helical" evidence="9">
    <location>
        <begin position="198"/>
        <end position="219"/>
    </location>
</feature>
<dbReference type="InterPro" id="IPR000515">
    <property type="entry name" value="MetI-like"/>
</dbReference>
<dbReference type="Pfam" id="PF00528">
    <property type="entry name" value="BPD_transp_1"/>
    <property type="match status" value="1"/>
</dbReference>
<evidence type="ECO:0000256" key="8">
    <source>
        <dbReference type="ARBA" id="ARBA00023136"/>
    </source>
</evidence>
<comment type="subcellular location">
    <subcellularLocation>
        <location evidence="1">Cell inner membrane</location>
        <topology evidence="1">Multi-pass membrane protein</topology>
    </subcellularLocation>
    <subcellularLocation>
        <location evidence="9">Cell membrane</location>
        <topology evidence="9">Multi-pass membrane protein</topology>
    </subcellularLocation>
</comment>
<protein>
    <submittedName>
        <fullName evidence="11">ABC transporter permease</fullName>
    </submittedName>
</protein>
<dbReference type="PANTHER" id="PTHR30614">
    <property type="entry name" value="MEMBRANE COMPONENT OF AMINO ACID ABC TRANSPORTER"/>
    <property type="match status" value="1"/>
</dbReference>
<dbReference type="GO" id="GO:0043190">
    <property type="term" value="C:ATP-binding cassette (ABC) transporter complex"/>
    <property type="evidence" value="ECO:0007669"/>
    <property type="project" value="InterPro"/>
</dbReference>
<keyword evidence="8 9" id="KW-0472">Membrane</keyword>
<evidence type="ECO:0000256" key="6">
    <source>
        <dbReference type="ARBA" id="ARBA00022692"/>
    </source>
</evidence>
<dbReference type="Gene3D" id="1.10.3720.10">
    <property type="entry name" value="MetI-like"/>
    <property type="match status" value="1"/>
</dbReference>
<keyword evidence="6 9" id="KW-0812">Transmembrane</keyword>
<evidence type="ECO:0000256" key="3">
    <source>
        <dbReference type="ARBA" id="ARBA00022448"/>
    </source>
</evidence>
<proteinExistence type="inferred from homology"/>
<evidence type="ECO:0000256" key="7">
    <source>
        <dbReference type="ARBA" id="ARBA00022989"/>
    </source>
</evidence>
<evidence type="ECO:0000256" key="5">
    <source>
        <dbReference type="ARBA" id="ARBA00022519"/>
    </source>
</evidence>
<dbReference type="Proteomes" id="UP001143330">
    <property type="component" value="Unassembled WGS sequence"/>
</dbReference>
<feature type="transmembrane region" description="Helical" evidence="9">
    <location>
        <begin position="165"/>
        <end position="186"/>
    </location>
</feature>
<dbReference type="GO" id="GO:0006865">
    <property type="term" value="P:amino acid transport"/>
    <property type="evidence" value="ECO:0007669"/>
    <property type="project" value="TreeGrafter"/>
</dbReference>
<gene>
    <name evidence="11" type="ORF">GCM10017653_41920</name>
</gene>
<evidence type="ECO:0000256" key="4">
    <source>
        <dbReference type="ARBA" id="ARBA00022475"/>
    </source>
</evidence>
<dbReference type="RefSeq" id="WP_213360328.1">
    <property type="nucleotide sequence ID" value="NZ_BSFM01000017.1"/>
</dbReference>
<feature type="transmembrane region" description="Helical" evidence="9">
    <location>
        <begin position="24"/>
        <end position="46"/>
    </location>
</feature>
<dbReference type="NCBIfam" id="TIGR01726">
    <property type="entry name" value="HEQRo_perm_3TM"/>
    <property type="match status" value="1"/>
</dbReference>
<feature type="transmembrane region" description="Helical" evidence="9">
    <location>
        <begin position="53"/>
        <end position="78"/>
    </location>
</feature>
<comment type="similarity">
    <text evidence="2">Belongs to the binding-protein-dependent transport system permease family. HisMQ subfamily.</text>
</comment>
<keyword evidence="4" id="KW-1003">Cell membrane</keyword>
<dbReference type="InterPro" id="IPR043429">
    <property type="entry name" value="ArtM/GltK/GlnP/TcyL/YhdX-like"/>
</dbReference>
<organism evidence="11 12">
    <name type="scientific">Ancylobacter defluvii</name>
    <dbReference type="NCBI Taxonomy" id="1282440"/>
    <lineage>
        <taxon>Bacteria</taxon>
        <taxon>Pseudomonadati</taxon>
        <taxon>Pseudomonadota</taxon>
        <taxon>Alphaproteobacteria</taxon>
        <taxon>Hyphomicrobiales</taxon>
        <taxon>Xanthobacteraceae</taxon>
        <taxon>Ancylobacter</taxon>
    </lineage>
</organism>
<accession>A0A9W6JZH0</accession>
<evidence type="ECO:0000256" key="1">
    <source>
        <dbReference type="ARBA" id="ARBA00004429"/>
    </source>
</evidence>
<keyword evidence="5" id="KW-0997">Cell inner membrane</keyword>
<evidence type="ECO:0000313" key="11">
    <source>
        <dbReference type="EMBL" id="GLK86122.1"/>
    </source>
</evidence>
<keyword evidence="3 9" id="KW-0813">Transport</keyword>
<dbReference type="AlphaFoldDB" id="A0A9W6JZH0"/>